<dbReference type="Pfam" id="PF03564">
    <property type="entry name" value="DUF1759"/>
    <property type="match status" value="1"/>
</dbReference>
<proteinExistence type="predicted"/>
<name>A0AAV2Q0X8_MEGNR</name>
<comment type="caution">
    <text evidence="2">The sequence shown here is derived from an EMBL/GenBank/DDBJ whole genome shotgun (WGS) entry which is preliminary data.</text>
</comment>
<dbReference type="InterPro" id="IPR005312">
    <property type="entry name" value="DUF1759"/>
</dbReference>
<evidence type="ECO:0000256" key="1">
    <source>
        <dbReference type="SAM" id="MobiDB-lite"/>
    </source>
</evidence>
<keyword evidence="3" id="KW-1185">Reference proteome</keyword>
<reference evidence="2 3" key="1">
    <citation type="submission" date="2024-05" db="EMBL/GenBank/DDBJ databases">
        <authorList>
            <person name="Wallberg A."/>
        </authorList>
    </citation>
    <scope>NUCLEOTIDE SEQUENCE [LARGE SCALE GENOMIC DNA]</scope>
</reference>
<dbReference type="Gene3D" id="2.40.70.10">
    <property type="entry name" value="Acid Proteases"/>
    <property type="match status" value="1"/>
</dbReference>
<evidence type="ECO:0008006" key="4">
    <source>
        <dbReference type="Google" id="ProtNLM"/>
    </source>
</evidence>
<feature type="compositionally biased region" description="Polar residues" evidence="1">
    <location>
        <begin position="349"/>
        <end position="366"/>
    </location>
</feature>
<dbReference type="Proteomes" id="UP001497623">
    <property type="component" value="Unassembled WGS sequence"/>
</dbReference>
<gene>
    <name evidence="2" type="ORF">MNOR_LOCUS6782</name>
</gene>
<protein>
    <recommendedName>
        <fullName evidence="4">Peptidase aspartic putative domain-containing protein</fullName>
    </recommendedName>
</protein>
<dbReference type="EMBL" id="CAXKWB010002861">
    <property type="protein sequence ID" value="CAL4067874.1"/>
    <property type="molecule type" value="Genomic_DNA"/>
</dbReference>
<feature type="region of interest" description="Disordered" evidence="1">
    <location>
        <begin position="347"/>
        <end position="366"/>
    </location>
</feature>
<dbReference type="InterPro" id="IPR021109">
    <property type="entry name" value="Peptidase_aspartic_dom_sf"/>
</dbReference>
<evidence type="ECO:0000313" key="2">
    <source>
        <dbReference type="EMBL" id="CAL4067874.1"/>
    </source>
</evidence>
<accession>A0AAV2Q0X8</accession>
<evidence type="ECO:0000313" key="3">
    <source>
        <dbReference type="Proteomes" id="UP001497623"/>
    </source>
</evidence>
<organism evidence="2 3">
    <name type="scientific">Meganyctiphanes norvegica</name>
    <name type="common">Northern krill</name>
    <name type="synonym">Thysanopoda norvegica</name>
    <dbReference type="NCBI Taxonomy" id="48144"/>
    <lineage>
        <taxon>Eukaryota</taxon>
        <taxon>Metazoa</taxon>
        <taxon>Ecdysozoa</taxon>
        <taxon>Arthropoda</taxon>
        <taxon>Crustacea</taxon>
        <taxon>Multicrustacea</taxon>
        <taxon>Malacostraca</taxon>
        <taxon>Eumalacostraca</taxon>
        <taxon>Eucarida</taxon>
        <taxon>Euphausiacea</taxon>
        <taxon>Euphausiidae</taxon>
        <taxon>Meganyctiphanes</taxon>
    </lineage>
</organism>
<sequence length="710" mass="79587">MSDFMNLITLKPTMSIHLQRKTALIELDSKFQMLNELDTNKPSIRIFSRIECEVNEALHTLEKTNSAFISSLVKANPEIKLEDSFKEDQKYIRNEQFKCINAIEAYTELLTVKGINYPSDSKSGLDPSDLADILKQTTQLTNKLITKQDENIDKILKNNTSGAPKPSQPYFTSRQIDADFAAFKDFWSRFEHFTKKVVSPSDKLEWLKSSIKGEAHNLIKNLTLDDSNYSVAVAKLKAKYLNPEVVKHSLLQSVLNFKCESGQRYSKVESAVNCLSNELEDLKNIHVLDIGVELCNELLREILFYRLPADIRLGLIDACNTNYPSFSDILTNLNKVITKLNIGKDFKEANSNPQPPKSSLNPSNHNVETFSLNTVQQRPGQSSQGGSGKKFKYFQIDRKCTFCGESHASSKCTNVVSKDDRIEILQRDRKDNCNTCWSKHESDQDCPDTFCCKDPSCKESQLVHAKLLCPKIINEISQPKTIGCLNSNLDSTNINVAKCDQKAVALPTAVMIAHNLNALKLPIEQRNVALMLDSGGQRTLVTREAANRLGLEIVGRENACLQGYGAKQGSNSKFDVVNIKLGRVTENYPICLDAFVVPSLNKLHMAGASKFSKKLESKGIRLADWRLTESKSDIISFDLLVGSDFFYKIVSTVKLPKQMYGMWLPHTIHGLALLCGKIPGSQVDKSNKTVNYVNIQHIACEPQSNLTINQ</sequence>
<dbReference type="AlphaFoldDB" id="A0AAV2Q0X8"/>